<dbReference type="InterPro" id="IPR010829">
    <property type="entry name" value="Cerato-platanin"/>
</dbReference>
<comment type="subcellular location">
    <subcellularLocation>
        <location evidence="1">Secreted</location>
    </subcellularLocation>
</comment>
<evidence type="ECO:0000256" key="3">
    <source>
        <dbReference type="ARBA" id="ARBA00022525"/>
    </source>
</evidence>
<dbReference type="Gene3D" id="2.40.40.10">
    <property type="entry name" value="RlpA-like domain"/>
    <property type="match status" value="1"/>
</dbReference>
<feature type="chain" id="PRO_5042086886" evidence="4">
    <location>
        <begin position="20"/>
        <end position="138"/>
    </location>
</feature>
<dbReference type="Pfam" id="PF07249">
    <property type="entry name" value="Cerato-platanin"/>
    <property type="match status" value="1"/>
</dbReference>
<dbReference type="EMBL" id="JAKELL010000026">
    <property type="protein sequence ID" value="KAH8991580.1"/>
    <property type="molecule type" value="Genomic_DNA"/>
</dbReference>
<reference evidence="5" key="1">
    <citation type="submission" date="2022-01" db="EMBL/GenBank/DDBJ databases">
        <title>Comparative genomics reveals a dynamic genome evolution in the ectomycorrhizal milk-cap (Lactarius) mushrooms.</title>
        <authorList>
            <consortium name="DOE Joint Genome Institute"/>
            <person name="Lebreton A."/>
            <person name="Tang N."/>
            <person name="Kuo A."/>
            <person name="LaButti K."/>
            <person name="Drula E."/>
            <person name="Barry K."/>
            <person name="Clum A."/>
            <person name="Lipzen A."/>
            <person name="Mousain D."/>
            <person name="Ng V."/>
            <person name="Wang R."/>
            <person name="Wang X."/>
            <person name="Dai Y."/>
            <person name="Henrissat B."/>
            <person name="Grigoriev I.V."/>
            <person name="Guerin-Laguette A."/>
            <person name="Yu F."/>
            <person name="Martin F.M."/>
        </authorList>
    </citation>
    <scope>NUCLEOTIDE SEQUENCE</scope>
    <source>
        <strain evidence="5">QP</strain>
    </source>
</reference>
<dbReference type="SUPFAM" id="SSF50685">
    <property type="entry name" value="Barwin-like endoglucanases"/>
    <property type="match status" value="1"/>
</dbReference>
<comment type="similarity">
    <text evidence="2">Belongs to the cerato-platanin family.</text>
</comment>
<sequence>MKFTSTIISFAALFSVASAVNVRYDTAYDNAQGSLSTVACSDGSNGLLTKNFTTFGSLPSFPNIGAAQAVGGWNSPACGSCWTISFGGKSINVIAVDHAGDGFNLSLEAMNTLTNGHAQELGVINAQATQVDPSQCGL</sequence>
<dbReference type="CDD" id="cd22778">
    <property type="entry name" value="DPBB_CEPL-like"/>
    <property type="match status" value="1"/>
</dbReference>
<organism evidence="5 6">
    <name type="scientific">Lactarius akahatsu</name>
    <dbReference type="NCBI Taxonomy" id="416441"/>
    <lineage>
        <taxon>Eukaryota</taxon>
        <taxon>Fungi</taxon>
        <taxon>Dikarya</taxon>
        <taxon>Basidiomycota</taxon>
        <taxon>Agaricomycotina</taxon>
        <taxon>Agaricomycetes</taxon>
        <taxon>Russulales</taxon>
        <taxon>Russulaceae</taxon>
        <taxon>Lactarius</taxon>
    </lineage>
</organism>
<evidence type="ECO:0000313" key="5">
    <source>
        <dbReference type="EMBL" id="KAH8991580.1"/>
    </source>
</evidence>
<dbReference type="AlphaFoldDB" id="A0AAD4QAT9"/>
<gene>
    <name evidence="5" type="ORF">EDB92DRAFT_1816341</name>
</gene>
<keyword evidence="6" id="KW-1185">Reference proteome</keyword>
<proteinExistence type="inferred from homology"/>
<evidence type="ECO:0000256" key="4">
    <source>
        <dbReference type="SAM" id="SignalP"/>
    </source>
</evidence>
<feature type="signal peptide" evidence="4">
    <location>
        <begin position="1"/>
        <end position="19"/>
    </location>
</feature>
<name>A0AAD4QAT9_9AGAM</name>
<accession>A0AAD4QAT9</accession>
<dbReference type="InterPro" id="IPR036908">
    <property type="entry name" value="RlpA-like_sf"/>
</dbReference>
<evidence type="ECO:0000256" key="1">
    <source>
        <dbReference type="ARBA" id="ARBA00004613"/>
    </source>
</evidence>
<comment type="caution">
    <text evidence="5">The sequence shown here is derived from an EMBL/GenBank/DDBJ whole genome shotgun (WGS) entry which is preliminary data.</text>
</comment>
<evidence type="ECO:0000313" key="6">
    <source>
        <dbReference type="Proteomes" id="UP001201163"/>
    </source>
</evidence>
<protein>
    <submittedName>
        <fullName evidence="5">Cerato-platanin</fullName>
    </submittedName>
</protein>
<keyword evidence="4" id="KW-0732">Signal</keyword>
<dbReference type="GO" id="GO:0005576">
    <property type="term" value="C:extracellular region"/>
    <property type="evidence" value="ECO:0007669"/>
    <property type="project" value="UniProtKB-SubCell"/>
</dbReference>
<keyword evidence="3" id="KW-0964">Secreted</keyword>
<evidence type="ECO:0000256" key="2">
    <source>
        <dbReference type="ARBA" id="ARBA00010421"/>
    </source>
</evidence>
<dbReference type="Proteomes" id="UP001201163">
    <property type="component" value="Unassembled WGS sequence"/>
</dbReference>